<keyword evidence="3" id="KW-1185">Reference proteome</keyword>
<accession>A0A4U3L1X1</accession>
<dbReference type="PROSITE" id="PS51257">
    <property type="entry name" value="PROKAR_LIPOPROTEIN"/>
    <property type="match status" value="1"/>
</dbReference>
<dbReference type="InterPro" id="IPR025366">
    <property type="entry name" value="DUF4270"/>
</dbReference>
<sequence>MYTVKINYLAAFFGSITLLFAACTKITSTDIGTDLIPAVDGVNTKDTTITVYAKNAGTDTITPTLAQIHVVGNMEDPLFGTTDARINFQLSLPSSNFSFENSKENLFLDSVVLVLSYNGVWGDSTRPVTLHVNELDNGQTFLPDTTAGQYDPYIGGYSGTYNNTVNLTAFTSLTDAPTTVYPTSLDDSIHVYNDSGINMIRIRLNDAFGARLLNYDTLTAYKNDSTFHNYLKGLQVFADQGTYNNALLKIGLTDDNTKLALYYRYHPKDSAATVIDTTVRYFTVAGDCAHSNYINRDRSKGEINAYLPPNPADTNDNLIYIQAGPGTFATVTIDSAALAQMPNYIIHRAELLLEQAVDPSDTYYTPPYLFLLAKNDTSQFVIPGFNANNVSTADAVFSSSYLANYSDFGGIPRKNTTNNSLYSFNISRYVQGIVTKDNKQHPFVLYAPFNKPFQLYESLPITSSRGYVSNSPTNTAGCGRVRLYGGDGDLTNIHRMRLHIVYSEPH</sequence>
<name>A0A4U3L1X1_9BACT</name>
<dbReference type="OrthoDB" id="1466062at2"/>
<keyword evidence="1" id="KW-0732">Signal</keyword>
<feature type="chain" id="PRO_5020380968" evidence="1">
    <location>
        <begin position="22"/>
        <end position="506"/>
    </location>
</feature>
<feature type="signal peptide" evidence="1">
    <location>
        <begin position="1"/>
        <end position="21"/>
    </location>
</feature>
<dbReference type="Proteomes" id="UP000305848">
    <property type="component" value="Unassembled WGS sequence"/>
</dbReference>
<protein>
    <submittedName>
        <fullName evidence="2">DUF4270 domain-containing protein</fullName>
    </submittedName>
</protein>
<evidence type="ECO:0000313" key="2">
    <source>
        <dbReference type="EMBL" id="TKK68880.1"/>
    </source>
</evidence>
<proteinExistence type="predicted"/>
<dbReference type="Pfam" id="PF14092">
    <property type="entry name" value="DUF4270"/>
    <property type="match status" value="1"/>
</dbReference>
<dbReference type="EMBL" id="SZQL01000006">
    <property type="protein sequence ID" value="TKK68880.1"/>
    <property type="molecule type" value="Genomic_DNA"/>
</dbReference>
<gene>
    <name evidence="2" type="ORF">FC093_09285</name>
</gene>
<evidence type="ECO:0000313" key="3">
    <source>
        <dbReference type="Proteomes" id="UP000305848"/>
    </source>
</evidence>
<comment type="caution">
    <text evidence="2">The sequence shown here is derived from an EMBL/GenBank/DDBJ whole genome shotgun (WGS) entry which is preliminary data.</text>
</comment>
<reference evidence="2 3" key="1">
    <citation type="submission" date="2019-05" db="EMBL/GenBank/DDBJ databases">
        <title>Panacibacter sp. strain 17mud1-8 Genome sequencing and assembly.</title>
        <authorList>
            <person name="Chhetri G."/>
        </authorList>
    </citation>
    <scope>NUCLEOTIDE SEQUENCE [LARGE SCALE GENOMIC DNA]</scope>
    <source>
        <strain evidence="2 3">17mud1-8</strain>
    </source>
</reference>
<dbReference type="AlphaFoldDB" id="A0A4U3L1X1"/>
<evidence type="ECO:0000256" key="1">
    <source>
        <dbReference type="SAM" id="SignalP"/>
    </source>
</evidence>
<organism evidence="2 3">
    <name type="scientific">Ilyomonas limi</name>
    <dbReference type="NCBI Taxonomy" id="2575867"/>
    <lineage>
        <taxon>Bacteria</taxon>
        <taxon>Pseudomonadati</taxon>
        <taxon>Bacteroidota</taxon>
        <taxon>Chitinophagia</taxon>
        <taxon>Chitinophagales</taxon>
        <taxon>Chitinophagaceae</taxon>
        <taxon>Ilyomonas</taxon>
    </lineage>
</organism>